<dbReference type="SMART" id="SM00232">
    <property type="entry name" value="JAB_MPN"/>
    <property type="match status" value="1"/>
</dbReference>
<dbReference type="InterPro" id="IPR000555">
    <property type="entry name" value="JAMM/MPN+_dom"/>
</dbReference>
<dbReference type="InterPro" id="IPR037518">
    <property type="entry name" value="MPN"/>
</dbReference>
<dbReference type="PANTHER" id="PTHR12947">
    <property type="entry name" value="AMSH-LIKE PROTEASE"/>
    <property type="match status" value="1"/>
</dbReference>
<proteinExistence type="inferred from homology"/>
<evidence type="ECO:0000256" key="3">
    <source>
        <dbReference type="ARBA" id="ARBA00022670"/>
    </source>
</evidence>
<dbReference type="EMBL" id="GDIQ01081659">
    <property type="protein sequence ID" value="JAN13078.1"/>
    <property type="molecule type" value="Transcribed_RNA"/>
</dbReference>
<keyword evidence="7" id="KW-0862">Zinc</keyword>
<dbReference type="InterPro" id="IPR044098">
    <property type="entry name" value="STAMBP/STALP-like_MPN"/>
</dbReference>
<dbReference type="Gene3D" id="1.20.58.80">
    <property type="entry name" value="Phosphotransferase system, lactose/cellobiose-type IIA subunit"/>
    <property type="match status" value="1"/>
</dbReference>
<evidence type="ECO:0000256" key="6">
    <source>
        <dbReference type="ARBA" id="ARBA00022801"/>
    </source>
</evidence>
<dbReference type="Pfam" id="PF01398">
    <property type="entry name" value="JAB"/>
    <property type="match status" value="1"/>
</dbReference>
<dbReference type="SUPFAM" id="SSF102712">
    <property type="entry name" value="JAB1/MPN domain"/>
    <property type="match status" value="1"/>
</dbReference>
<dbReference type="GO" id="GO:0046872">
    <property type="term" value="F:metal ion binding"/>
    <property type="evidence" value="ECO:0007669"/>
    <property type="project" value="UniProtKB-KW"/>
</dbReference>
<dbReference type="OrthoDB" id="3640at2759"/>
<dbReference type="CDD" id="cd22249">
    <property type="entry name" value="UDM1_RNF168_RNF169-like"/>
    <property type="match status" value="1"/>
</dbReference>
<reference evidence="12 13" key="2">
    <citation type="submission" date="2016-03" db="EMBL/GenBank/DDBJ databases">
        <title>EvidentialGene: Evidence-directed Construction of Genes on Genomes.</title>
        <authorList>
            <person name="Gilbert D.G."/>
            <person name="Choi J.-H."/>
            <person name="Mockaitis K."/>
            <person name="Colbourne J."/>
            <person name="Pfrender M."/>
        </authorList>
    </citation>
    <scope>NUCLEOTIDE SEQUENCE [LARGE SCALE GENOMIC DNA]</scope>
    <source>
        <strain evidence="12 13">Xinb3</strain>
        <tissue evidence="12">Complete organism</tissue>
    </source>
</reference>
<evidence type="ECO:0000256" key="7">
    <source>
        <dbReference type="ARBA" id="ARBA00022833"/>
    </source>
</evidence>
<keyword evidence="6" id="KW-0378">Hydrolase</keyword>
<dbReference type="GO" id="GO:0006508">
    <property type="term" value="P:proteolysis"/>
    <property type="evidence" value="ECO:0007669"/>
    <property type="project" value="UniProtKB-KW"/>
</dbReference>
<dbReference type="Proteomes" id="UP000076858">
    <property type="component" value="Unassembled WGS sequence"/>
</dbReference>
<dbReference type="CDD" id="cd08066">
    <property type="entry name" value="MPN_AMSH_like"/>
    <property type="match status" value="1"/>
</dbReference>
<evidence type="ECO:0000256" key="9">
    <source>
        <dbReference type="SAM" id="Coils"/>
    </source>
</evidence>
<dbReference type="EMBL" id="LRGB01000568">
    <property type="protein sequence ID" value="KZS17970.1"/>
    <property type="molecule type" value="Genomic_DNA"/>
</dbReference>
<evidence type="ECO:0000256" key="4">
    <source>
        <dbReference type="ARBA" id="ARBA00022723"/>
    </source>
</evidence>
<feature type="domain" description="MPN" evidence="10">
    <location>
        <begin position="231"/>
        <end position="360"/>
    </location>
</feature>
<keyword evidence="3 12" id="KW-0645">Protease</keyword>
<evidence type="ECO:0000256" key="5">
    <source>
        <dbReference type="ARBA" id="ARBA00022786"/>
    </source>
</evidence>
<comment type="cofactor">
    <cofactor evidence="1">
        <name>Zn(2+)</name>
        <dbReference type="ChEBI" id="CHEBI:29105"/>
    </cofactor>
</comment>
<keyword evidence="8" id="KW-0482">Metalloprotease</keyword>
<accession>A0A0P5ECE0</accession>
<evidence type="ECO:0000256" key="1">
    <source>
        <dbReference type="ARBA" id="ARBA00001947"/>
    </source>
</evidence>
<sequence length="402" mass="45828">MDVRSQDPSTRLRTLTNFASSIKLESRVPIQRYFRSGTEMLRMADVYYKEGSIENAYTLYLKFLTIFVEKIIEHPEYHTLSSAERSQFSPKIKEVFPKTETLKQKLLHIFQQEHELYEDEMAKKKQEEILRLEKEMEALRIKKEDEERRRQYQVEKDKSMVDVGHRPSNEKSVLVKPDGLAPIFSANNLYPSNCVPSVTHETKAAAKELPGFDRNLKPRTIFLGPSGLRTVVLPASVLDEFVSLANSNTKNNVETCGILAGKLEQNQFLITHLLIPKQNGTSDSCTTQNEEELFNVQDKHNLVTLGWIHTHPTQTAFLSSVDLHTHCSYQLMMPEAVAVVCAPKYNETGYFTLTTNHGLDLIASCRQQGFHPHPSNPPLFEVASHIQIHPTAPVSVIDLRKI</sequence>
<dbReference type="Gene3D" id="3.40.140.10">
    <property type="entry name" value="Cytidine Deaminase, domain 2"/>
    <property type="match status" value="1"/>
</dbReference>
<name>A0A0P5ECE0_9CRUS</name>
<protein>
    <submittedName>
        <fullName evidence="12">AMSH protease-like protein</fullName>
    </submittedName>
    <submittedName>
        <fullName evidence="11">STAM-binding protein A</fullName>
    </submittedName>
</protein>
<organism evidence="12 13">
    <name type="scientific">Daphnia magna</name>
    <dbReference type="NCBI Taxonomy" id="35525"/>
    <lineage>
        <taxon>Eukaryota</taxon>
        <taxon>Metazoa</taxon>
        <taxon>Ecdysozoa</taxon>
        <taxon>Arthropoda</taxon>
        <taxon>Crustacea</taxon>
        <taxon>Branchiopoda</taxon>
        <taxon>Diplostraca</taxon>
        <taxon>Cladocera</taxon>
        <taxon>Anomopoda</taxon>
        <taxon>Daphniidae</taxon>
        <taxon>Daphnia</taxon>
    </lineage>
</organism>
<keyword evidence="13" id="KW-1185">Reference proteome</keyword>
<dbReference type="PROSITE" id="PS50249">
    <property type="entry name" value="MPN"/>
    <property type="match status" value="1"/>
</dbReference>
<dbReference type="GO" id="GO:0005768">
    <property type="term" value="C:endosome"/>
    <property type="evidence" value="ECO:0007669"/>
    <property type="project" value="TreeGrafter"/>
</dbReference>
<gene>
    <name evidence="12" type="ORF">APZ42_015935</name>
</gene>
<dbReference type="GO" id="GO:0070536">
    <property type="term" value="P:protein K63-linked deubiquitination"/>
    <property type="evidence" value="ECO:0007669"/>
    <property type="project" value="InterPro"/>
</dbReference>
<keyword evidence="5" id="KW-0833">Ubl conjugation pathway</keyword>
<dbReference type="InterPro" id="IPR015063">
    <property type="entry name" value="USP8_dimer"/>
</dbReference>
<feature type="coiled-coil region" evidence="9">
    <location>
        <begin position="107"/>
        <end position="149"/>
    </location>
</feature>
<dbReference type="GO" id="GO:0016020">
    <property type="term" value="C:membrane"/>
    <property type="evidence" value="ECO:0007669"/>
    <property type="project" value="TreeGrafter"/>
</dbReference>
<evidence type="ECO:0000313" key="11">
    <source>
        <dbReference type="EMBL" id="JAN13078.1"/>
    </source>
</evidence>
<dbReference type="SUPFAM" id="SSF140856">
    <property type="entry name" value="USP8 N-terminal domain-like"/>
    <property type="match status" value="1"/>
</dbReference>
<keyword evidence="4" id="KW-0479">Metal-binding</keyword>
<dbReference type="PANTHER" id="PTHR12947:SF13">
    <property type="entry name" value="FI19924P1"/>
    <property type="match status" value="1"/>
</dbReference>
<keyword evidence="9" id="KW-0175">Coiled coil</keyword>
<dbReference type="AlphaFoldDB" id="A0A0P5ECE0"/>
<evidence type="ECO:0000256" key="8">
    <source>
        <dbReference type="ARBA" id="ARBA00023049"/>
    </source>
</evidence>
<dbReference type="STRING" id="35525.A0A0P5ECE0"/>
<dbReference type="FunFam" id="3.40.140.10:FF:000010">
    <property type="entry name" value="AMSH-like protease isoform X1"/>
    <property type="match status" value="1"/>
</dbReference>
<reference evidence="11" key="1">
    <citation type="submission" date="2015-10" db="EMBL/GenBank/DDBJ databases">
        <title>EvidentialGene: Evidence-directed Construction of Complete mRNA Transcriptomes without Genomes.</title>
        <authorList>
            <person name="Gilbert D.G."/>
        </authorList>
    </citation>
    <scope>NUCLEOTIDE SEQUENCE</scope>
</reference>
<evidence type="ECO:0000313" key="13">
    <source>
        <dbReference type="Proteomes" id="UP000076858"/>
    </source>
</evidence>
<evidence type="ECO:0000259" key="10">
    <source>
        <dbReference type="PROSITE" id="PS50249"/>
    </source>
</evidence>
<dbReference type="Pfam" id="PF08969">
    <property type="entry name" value="USP8_dimer"/>
    <property type="match status" value="1"/>
</dbReference>
<evidence type="ECO:0000313" key="12">
    <source>
        <dbReference type="EMBL" id="KZS17970.1"/>
    </source>
</evidence>
<comment type="similarity">
    <text evidence="2">Belongs to the peptidase M67C family.</text>
</comment>
<dbReference type="GO" id="GO:0140492">
    <property type="term" value="F:metal-dependent deubiquitinase activity"/>
    <property type="evidence" value="ECO:0007669"/>
    <property type="project" value="InterPro"/>
</dbReference>
<evidence type="ECO:0000256" key="2">
    <source>
        <dbReference type="ARBA" id="ARBA00010981"/>
    </source>
</evidence>
<dbReference type="GO" id="GO:0061578">
    <property type="term" value="F:K63-linked deubiquitinase activity"/>
    <property type="evidence" value="ECO:0007669"/>
    <property type="project" value="InterPro"/>
</dbReference>